<dbReference type="InterPro" id="IPR001173">
    <property type="entry name" value="Glyco_trans_2-like"/>
</dbReference>
<keyword evidence="2" id="KW-0328">Glycosyltransferase</keyword>
<dbReference type="PANTHER" id="PTHR43685:SF5">
    <property type="entry name" value="GLYCOSYLTRANSFERASE EPSE-RELATED"/>
    <property type="match status" value="1"/>
</dbReference>
<dbReference type="Pfam" id="PF00535">
    <property type="entry name" value="Glycos_transf_2"/>
    <property type="match status" value="1"/>
</dbReference>
<feature type="domain" description="Glycosyltransferase 2-like" evidence="4">
    <location>
        <begin position="17"/>
        <end position="170"/>
    </location>
</feature>
<reference evidence="5 6" key="1">
    <citation type="submission" date="2018-02" db="EMBL/GenBank/DDBJ databases">
        <authorList>
            <person name="Moore K."/>
            <person name="Momper L."/>
        </authorList>
    </citation>
    <scope>NUCLEOTIDE SEQUENCE [LARGE SCALE GENOMIC DNA]</scope>
    <source>
        <strain evidence="5 6">CCALA 015</strain>
    </source>
</reference>
<evidence type="ECO:0000313" key="6">
    <source>
        <dbReference type="Proteomes" id="UP000238218"/>
    </source>
</evidence>
<dbReference type="InterPro" id="IPR029044">
    <property type="entry name" value="Nucleotide-diphossugar_trans"/>
</dbReference>
<comment type="caution">
    <text evidence="5">The sequence shown here is derived from an EMBL/GenBank/DDBJ whole genome shotgun (WGS) entry which is preliminary data.</text>
</comment>
<comment type="similarity">
    <text evidence="1">Belongs to the glycosyltransferase 2 family.</text>
</comment>
<accession>A0ABX5FAT9</accession>
<reference evidence="5 6" key="2">
    <citation type="submission" date="2018-03" db="EMBL/GenBank/DDBJ databases">
        <title>The ancient ancestry and fast evolution of plastids.</title>
        <authorList>
            <person name="Moore K.R."/>
            <person name="Magnabosco C."/>
            <person name="Momper L."/>
            <person name="Gold D.A."/>
            <person name="Bosak T."/>
            <person name="Fournier G.P."/>
        </authorList>
    </citation>
    <scope>NUCLEOTIDE SEQUENCE [LARGE SCALE GENOMIC DNA]</scope>
    <source>
        <strain evidence="5 6">CCALA 015</strain>
    </source>
</reference>
<name>A0ABX5FAT9_9CHRO</name>
<dbReference type="Gene3D" id="3.90.550.10">
    <property type="entry name" value="Spore Coat Polysaccharide Biosynthesis Protein SpsA, Chain A"/>
    <property type="match status" value="1"/>
</dbReference>
<evidence type="ECO:0000256" key="2">
    <source>
        <dbReference type="ARBA" id="ARBA00022676"/>
    </source>
</evidence>
<gene>
    <name evidence="5" type="ORF">C7B81_07830</name>
</gene>
<evidence type="ECO:0000259" key="4">
    <source>
        <dbReference type="Pfam" id="PF00535"/>
    </source>
</evidence>
<dbReference type="Proteomes" id="UP000238218">
    <property type="component" value="Unassembled WGS sequence"/>
</dbReference>
<proteinExistence type="inferred from homology"/>
<keyword evidence="3" id="KW-0808">Transferase</keyword>
<dbReference type="InterPro" id="IPR050834">
    <property type="entry name" value="Glycosyltransf_2"/>
</dbReference>
<evidence type="ECO:0000256" key="3">
    <source>
        <dbReference type="ARBA" id="ARBA00022679"/>
    </source>
</evidence>
<organism evidence="5 6">
    <name type="scientific">Aphanothece cf. minutissima CCALA 015</name>
    <dbReference type="NCBI Taxonomy" id="2107695"/>
    <lineage>
        <taxon>Bacteria</taxon>
        <taxon>Bacillati</taxon>
        <taxon>Cyanobacteriota</taxon>
        <taxon>Cyanophyceae</taxon>
        <taxon>Oscillatoriophycideae</taxon>
        <taxon>Chroococcales</taxon>
        <taxon>Aphanothecaceae</taxon>
        <taxon>Aphanothece</taxon>
    </lineage>
</organism>
<evidence type="ECO:0000256" key="1">
    <source>
        <dbReference type="ARBA" id="ARBA00006739"/>
    </source>
</evidence>
<sequence>MMHEPVEHESGTAPQVSVVMGVRNGAATLAATLDSLTGQEGVELEIVVINDGSSDNTGALLAARAAAEPRLRVLDRPGRGLTRSLIEGCQLARGQFIARQDAGDLSLPGRLQRQLRCLEEHPDASLCSTHVRLVVPEGATVRVNAPEPAELADGLTGPAIHGSVMMRRSAYERAGGYRPMFYFAQDIDLWSRMVELGKHLVVPEVLYEATLSPGSISGSRRREQDAFHGLIVAATEARRSGREEGPVLAEAEALSQHCRGSLPDPRRQADGAYFIGACLIREHPDLARRYLRQALALNPWHLKARLKLATLP</sequence>
<evidence type="ECO:0000313" key="5">
    <source>
        <dbReference type="EMBL" id="PSB37996.1"/>
    </source>
</evidence>
<dbReference type="EMBL" id="PVWP01000004">
    <property type="protein sequence ID" value="PSB37996.1"/>
    <property type="molecule type" value="Genomic_DNA"/>
</dbReference>
<protein>
    <recommendedName>
        <fullName evidence="4">Glycosyltransferase 2-like domain-containing protein</fullName>
    </recommendedName>
</protein>
<keyword evidence="6" id="KW-1185">Reference proteome</keyword>
<dbReference type="SUPFAM" id="SSF53448">
    <property type="entry name" value="Nucleotide-diphospho-sugar transferases"/>
    <property type="match status" value="1"/>
</dbReference>
<dbReference type="PANTHER" id="PTHR43685">
    <property type="entry name" value="GLYCOSYLTRANSFERASE"/>
    <property type="match status" value="1"/>
</dbReference>